<proteinExistence type="predicted"/>
<protein>
    <recommendedName>
        <fullName evidence="2">Alkaline phosphatase family protein</fullName>
    </recommendedName>
</protein>
<dbReference type="InterPro" id="IPR002591">
    <property type="entry name" value="Phosphodiest/P_Trfase"/>
</dbReference>
<dbReference type="InterPro" id="IPR017850">
    <property type="entry name" value="Alkaline_phosphatase_core_sf"/>
</dbReference>
<reference evidence="1" key="1">
    <citation type="journal article" date="2020" name="mSystems">
        <title>Genome- and Community-Level Interaction Insights into Carbon Utilization and Element Cycling Functions of Hydrothermarchaeota in Hydrothermal Sediment.</title>
        <authorList>
            <person name="Zhou Z."/>
            <person name="Liu Y."/>
            <person name="Xu W."/>
            <person name="Pan J."/>
            <person name="Luo Z.H."/>
            <person name="Li M."/>
        </authorList>
    </citation>
    <scope>NUCLEOTIDE SEQUENCE [LARGE SCALE GENOMIC DNA]</scope>
    <source>
        <strain evidence="1">HyVt-577</strain>
    </source>
</reference>
<comment type="caution">
    <text evidence="1">The sequence shown here is derived from an EMBL/GenBank/DDBJ whole genome shotgun (WGS) entry which is preliminary data.</text>
</comment>
<dbReference type="AlphaFoldDB" id="A0A7V4U0N8"/>
<dbReference type="EMBL" id="DRQG01000030">
    <property type="protein sequence ID" value="HGY54744.1"/>
    <property type="molecule type" value="Genomic_DNA"/>
</dbReference>
<dbReference type="Proteomes" id="UP000885779">
    <property type="component" value="Unassembled WGS sequence"/>
</dbReference>
<gene>
    <name evidence="1" type="ORF">ENK44_03490</name>
</gene>
<name>A0A7V4U0N8_CALAY</name>
<dbReference type="Pfam" id="PF01663">
    <property type="entry name" value="Phosphodiest"/>
    <property type="match status" value="1"/>
</dbReference>
<sequence>MIYFRLKSPQSALYHRKVFFHLSIIYSWLKYIKRNIIPMSNNMLLLFIDSLPYELIAKNNLFSWLSFKGPLRPGVGYSFTQKAEILKGQQPDQLGYLNFWYLDAEPTAKLNIVYNLTTFVRDIFPFGDKVLHYLLARVWKKVANIPFEFIGRFNNGVPSSYAPDNPSILSMGKWEIVIGDDLDSPNPDSAAVALMQTKIESASEDRSFFIALPQLDKLGHLYGPDHENYLEHARYLDSQLQKLTEQFLQKYPDGVVCSFSDHGMLKVTESIHLSGKLFNIPGGRRAAYWLDSTMLRVWVETEEEKRIIHERLKTEKHLHILSEAERKEYGVTLKKFGDIMAITLPGIVFSPNHFGIRKPVGMHGFHPMHQAHQAFWGMVQSNRTPQIENGKLIKTIDFYRELLAQKELNSI</sequence>
<dbReference type="Gene3D" id="3.40.720.10">
    <property type="entry name" value="Alkaline Phosphatase, subunit A"/>
    <property type="match status" value="1"/>
</dbReference>
<organism evidence="1">
    <name type="scientific">Caldithrix abyssi</name>
    <dbReference type="NCBI Taxonomy" id="187145"/>
    <lineage>
        <taxon>Bacteria</taxon>
        <taxon>Pseudomonadati</taxon>
        <taxon>Calditrichota</taxon>
        <taxon>Calditrichia</taxon>
        <taxon>Calditrichales</taxon>
        <taxon>Calditrichaceae</taxon>
        <taxon>Caldithrix</taxon>
    </lineage>
</organism>
<accession>A0A7V4U0N8</accession>
<evidence type="ECO:0000313" key="1">
    <source>
        <dbReference type="EMBL" id="HGY54744.1"/>
    </source>
</evidence>
<dbReference type="SUPFAM" id="SSF53649">
    <property type="entry name" value="Alkaline phosphatase-like"/>
    <property type="match status" value="1"/>
</dbReference>
<evidence type="ECO:0008006" key="2">
    <source>
        <dbReference type="Google" id="ProtNLM"/>
    </source>
</evidence>